<dbReference type="InterPro" id="IPR042100">
    <property type="entry name" value="Bug_dom1"/>
</dbReference>
<dbReference type="InterPro" id="IPR005064">
    <property type="entry name" value="BUG"/>
</dbReference>
<dbReference type="PANTHER" id="PTHR42928">
    <property type="entry name" value="TRICARBOXYLATE-BINDING PROTEIN"/>
    <property type="match status" value="1"/>
</dbReference>
<name>A1VLA9_POLNA</name>
<evidence type="ECO:0000313" key="3">
    <source>
        <dbReference type="EMBL" id="ABM36437.1"/>
    </source>
</evidence>
<dbReference type="SUPFAM" id="SSF53850">
    <property type="entry name" value="Periplasmic binding protein-like II"/>
    <property type="match status" value="1"/>
</dbReference>
<dbReference type="PANTHER" id="PTHR42928:SF5">
    <property type="entry name" value="BLR1237 PROTEIN"/>
    <property type="match status" value="1"/>
</dbReference>
<keyword evidence="2" id="KW-0732">Signal</keyword>
<feature type="chain" id="PRO_5002639178" evidence="2">
    <location>
        <begin position="32"/>
        <end position="330"/>
    </location>
</feature>
<protein>
    <submittedName>
        <fullName evidence="3">Uncharacterized protein UPF0065</fullName>
    </submittedName>
</protein>
<dbReference type="PROSITE" id="PS51318">
    <property type="entry name" value="TAT"/>
    <property type="match status" value="1"/>
</dbReference>
<accession>A1VLA9</accession>
<dbReference type="eggNOG" id="COG3181">
    <property type="taxonomic scope" value="Bacteria"/>
</dbReference>
<proteinExistence type="inferred from homology"/>
<dbReference type="Pfam" id="PF03401">
    <property type="entry name" value="TctC"/>
    <property type="match status" value="1"/>
</dbReference>
<dbReference type="Gene3D" id="3.40.190.150">
    <property type="entry name" value="Bordetella uptake gene, domain 1"/>
    <property type="match status" value="1"/>
</dbReference>
<evidence type="ECO:0000256" key="1">
    <source>
        <dbReference type="ARBA" id="ARBA00006987"/>
    </source>
</evidence>
<dbReference type="PIRSF" id="PIRSF017082">
    <property type="entry name" value="YflP"/>
    <property type="match status" value="1"/>
</dbReference>
<sequence length="330" mass="34025">MKTSHSFPLTRRAALTLAAGACAAAVIPAWAQSDKAIRVILPVGAGSGVDTIVRAAVPSLTKALGGQGVVIDNLPGAGGITGSSALAKAAPDGLTIGVVANTHVINPSVYKKIPYDTLGDFTPISVIGATPFVLVVNPSKVAATNVKELVTLLKARPDTYNYASAGNGTVIHLAGEMFVDEAKVTMRHIPYKSTGAMVTDLIGGQVEIGVVSLPAVQAHLKSGALRAIGLCGKTRSPAAPDIPTIAEQGLPNYEIEGWFAVVGPARLPPAQVKRIHDAFALAYDTPETKAAMARQGNIIHPGTPEAAALYFRSEMARYAALAKKAGISLD</sequence>
<dbReference type="CDD" id="cd13578">
    <property type="entry name" value="PBP2_Bug27"/>
    <property type="match status" value="1"/>
</dbReference>
<dbReference type="STRING" id="365044.Pnap_1121"/>
<dbReference type="InterPro" id="IPR006311">
    <property type="entry name" value="TAT_signal"/>
</dbReference>
<evidence type="ECO:0000313" key="4">
    <source>
        <dbReference type="Proteomes" id="UP000000644"/>
    </source>
</evidence>
<keyword evidence="4" id="KW-1185">Reference proteome</keyword>
<dbReference type="Gene3D" id="3.40.190.10">
    <property type="entry name" value="Periplasmic binding protein-like II"/>
    <property type="match status" value="1"/>
</dbReference>
<gene>
    <name evidence="3" type="ordered locus">Pnap_1121</name>
</gene>
<dbReference type="AlphaFoldDB" id="A1VLA9"/>
<dbReference type="HOGENOM" id="CLU_045683_0_0_4"/>
<dbReference type="OrthoDB" id="8678477at2"/>
<dbReference type="RefSeq" id="WP_011800531.1">
    <property type="nucleotide sequence ID" value="NC_008781.1"/>
</dbReference>
<evidence type="ECO:0000256" key="2">
    <source>
        <dbReference type="SAM" id="SignalP"/>
    </source>
</evidence>
<feature type="signal peptide" evidence="2">
    <location>
        <begin position="1"/>
        <end position="31"/>
    </location>
</feature>
<dbReference type="EMBL" id="CP000529">
    <property type="protein sequence ID" value="ABM36437.1"/>
    <property type="molecule type" value="Genomic_DNA"/>
</dbReference>
<organism evidence="3 4">
    <name type="scientific">Polaromonas naphthalenivorans (strain CJ2)</name>
    <dbReference type="NCBI Taxonomy" id="365044"/>
    <lineage>
        <taxon>Bacteria</taxon>
        <taxon>Pseudomonadati</taxon>
        <taxon>Pseudomonadota</taxon>
        <taxon>Betaproteobacteria</taxon>
        <taxon>Burkholderiales</taxon>
        <taxon>Comamonadaceae</taxon>
        <taxon>Polaromonas</taxon>
    </lineage>
</organism>
<reference evidence="4" key="1">
    <citation type="journal article" date="2009" name="Environ. Microbiol.">
        <title>The genome of Polaromonas naphthalenivorans strain CJ2, isolated from coal tar-contaminated sediment, reveals physiological and metabolic versatility and evolution through extensive horizontal gene transfer.</title>
        <authorList>
            <person name="Yagi J.M."/>
            <person name="Sims D."/>
            <person name="Brettin T."/>
            <person name="Bruce D."/>
            <person name="Madsen E.L."/>
        </authorList>
    </citation>
    <scope>NUCLEOTIDE SEQUENCE [LARGE SCALE GENOMIC DNA]</scope>
    <source>
        <strain evidence="4">CJ2</strain>
    </source>
</reference>
<comment type="similarity">
    <text evidence="1">Belongs to the UPF0065 (bug) family.</text>
</comment>
<dbReference type="Proteomes" id="UP000000644">
    <property type="component" value="Chromosome"/>
</dbReference>
<dbReference type="KEGG" id="pna:Pnap_1121"/>